<reference evidence="1 2" key="1">
    <citation type="submission" date="2016-02" db="EMBL/GenBank/DDBJ databases">
        <title>Band-tailed pigeon sequencing and assembly.</title>
        <authorList>
            <person name="Soares A.E."/>
            <person name="Novak B.J."/>
            <person name="Rice E.S."/>
            <person name="O'Connell B."/>
            <person name="Chang D."/>
            <person name="Weber S."/>
            <person name="Shapiro B."/>
        </authorList>
    </citation>
    <scope>NUCLEOTIDE SEQUENCE [LARGE SCALE GENOMIC DNA]</scope>
    <source>
        <strain evidence="1">BTP2013</strain>
        <tissue evidence="1">Blood</tissue>
    </source>
</reference>
<gene>
    <name evidence="1" type="ORF">AV530_005310</name>
</gene>
<dbReference type="Proteomes" id="UP000190648">
    <property type="component" value="Unassembled WGS sequence"/>
</dbReference>
<evidence type="ECO:0000313" key="1">
    <source>
        <dbReference type="EMBL" id="OPJ72811.1"/>
    </source>
</evidence>
<dbReference type="EMBL" id="LSYS01006902">
    <property type="protein sequence ID" value="OPJ72811.1"/>
    <property type="molecule type" value="Genomic_DNA"/>
</dbReference>
<keyword evidence="2" id="KW-1185">Reference proteome</keyword>
<name>A0A1V4JKT9_PATFA</name>
<accession>A0A1V4JKT9</accession>
<dbReference type="AlphaFoldDB" id="A0A1V4JKT9"/>
<protein>
    <submittedName>
        <fullName evidence="1">Uncharacterized protein</fullName>
    </submittedName>
</protein>
<proteinExistence type="predicted"/>
<sequence length="95" mass="10764">MMGPSHPAKAFQVQEFPRTAEGHYLSVQDEQLPSVCNSCKATKECATLERQKAKRLDREISGTLLVVCDFHLLPATLHEFAKDTFVVKLEKFQML</sequence>
<evidence type="ECO:0000313" key="2">
    <source>
        <dbReference type="Proteomes" id="UP000190648"/>
    </source>
</evidence>
<comment type="caution">
    <text evidence="1">The sequence shown here is derived from an EMBL/GenBank/DDBJ whole genome shotgun (WGS) entry which is preliminary data.</text>
</comment>
<organism evidence="1 2">
    <name type="scientific">Patagioenas fasciata monilis</name>
    <dbReference type="NCBI Taxonomy" id="372326"/>
    <lineage>
        <taxon>Eukaryota</taxon>
        <taxon>Metazoa</taxon>
        <taxon>Chordata</taxon>
        <taxon>Craniata</taxon>
        <taxon>Vertebrata</taxon>
        <taxon>Euteleostomi</taxon>
        <taxon>Archelosauria</taxon>
        <taxon>Archosauria</taxon>
        <taxon>Dinosauria</taxon>
        <taxon>Saurischia</taxon>
        <taxon>Theropoda</taxon>
        <taxon>Coelurosauria</taxon>
        <taxon>Aves</taxon>
        <taxon>Neognathae</taxon>
        <taxon>Neoaves</taxon>
        <taxon>Columbimorphae</taxon>
        <taxon>Columbiformes</taxon>
        <taxon>Columbidae</taxon>
        <taxon>Patagioenas</taxon>
    </lineage>
</organism>